<dbReference type="AlphaFoldDB" id="Q6II73"/>
<evidence type="ECO:0000313" key="1">
    <source>
        <dbReference type="EMBL" id="DAA03393.1"/>
    </source>
</evidence>
<gene>
    <name evidence="1" type="ORF">HDC19536</name>
</gene>
<organism evidence="1">
    <name type="scientific">Drosophila melanogaster</name>
    <name type="common">Fruit fly</name>
    <dbReference type="NCBI Taxonomy" id="7227"/>
    <lineage>
        <taxon>Eukaryota</taxon>
        <taxon>Metazoa</taxon>
        <taxon>Ecdysozoa</taxon>
        <taxon>Arthropoda</taxon>
        <taxon>Hexapoda</taxon>
        <taxon>Insecta</taxon>
        <taxon>Pterygota</taxon>
        <taxon>Neoptera</taxon>
        <taxon>Endopterygota</taxon>
        <taxon>Diptera</taxon>
        <taxon>Brachycera</taxon>
        <taxon>Muscomorpha</taxon>
        <taxon>Ephydroidea</taxon>
        <taxon>Drosophilidae</taxon>
        <taxon>Drosophila</taxon>
        <taxon>Sophophora</taxon>
    </lineage>
</organism>
<reference evidence="1" key="1">
    <citation type="journal article" date="2003" name="Genome Biol.">
        <title>An integrated gene annotation and transcriptional profiling approach towards the full gene content of the Drosophila genome.</title>
        <authorList>
            <person name="Hild M."/>
            <person name="Beckmann B."/>
            <person name="Haas S.A."/>
            <person name="Koch B."/>
            <person name="Solovyev V."/>
            <person name="Busold C."/>
            <person name="Fellenberg K."/>
            <person name="Boutros M."/>
            <person name="Vingron M."/>
            <person name="Sauer F."/>
            <person name="Hoheisel J.D."/>
            <person name="Paro R."/>
        </authorList>
    </citation>
    <scope>NUCLEOTIDE SEQUENCE</scope>
</reference>
<dbReference type="EMBL" id="BK003193">
    <property type="protein sequence ID" value="DAA03393.1"/>
    <property type="molecule type" value="Genomic_DNA"/>
</dbReference>
<protein>
    <submittedName>
        <fullName evidence="1">HDC19536</fullName>
    </submittedName>
</protein>
<sequence>MAALFWAAENSCRWSDSGPKRTADGVSLRLTVSAACSNCCRKQLCCAAGPLAFISPQGRTDAQDSNLAGPTTHREGLARIYHIYQGGSAHLLCDLSFGKRAARHKKGNSHPEQQLHLLDAVRMDRDRYRYRDTRTPEMDTIIALMSSCCCCRYTHTQHSRRGGNPTPSRPASTFCFTCDSFWTTKIFCYKIELSCEVLARPERIVSCHARCSRENAAAPVAAAAAAAAAASAADSIRCGGSFYSYRFSRRLTPLPRERLCSPSPIPS</sequence>
<name>Q6II73_DROME</name>
<accession>Q6II73</accession>
<proteinExistence type="predicted"/>